<reference evidence="1" key="1">
    <citation type="submission" date="2017-12" db="EMBL/GenBank/DDBJ databases">
        <title>FDA dAtabase for Regulatory Grade micrObial Sequences (FDA-ARGOS): Supporting development and validation of Infectious Disease Dx tests.</title>
        <authorList>
            <person name="Kerrigan L."/>
            <person name="Tallon L.J."/>
            <person name="Sadzewicz L."/>
            <person name="Sengamalay N."/>
            <person name="Ott S."/>
            <person name="Godinez A."/>
            <person name="Nagaraj S."/>
            <person name="Vavikolanu K."/>
            <person name="Vyas G."/>
            <person name="Nadendla S."/>
            <person name="Aluvathingal J."/>
            <person name="Sichtig H."/>
        </authorList>
    </citation>
    <scope>NUCLEOTIDE SEQUENCE [LARGE SCALE GENOMIC DNA]</scope>
    <source>
        <strain evidence="1">FDAARGOS_200</strain>
    </source>
</reference>
<evidence type="ECO:0000313" key="2">
    <source>
        <dbReference type="Proteomes" id="UP000192511"/>
    </source>
</evidence>
<protein>
    <submittedName>
        <fullName evidence="1">Uncharacterized protein</fullName>
    </submittedName>
</protein>
<sequence>RRFTLLVHEISLGWLYLLDTISKQLNFGQAHRAWLFPFLRVKNPLLLTQHPTLFETSIKRLRVGQVMNKSYLKPAGATSLDCKRIPIHPVSSRLKWRSI</sequence>
<proteinExistence type="predicted"/>
<accession>A0AAX0WZ62</accession>
<evidence type="ECO:0000313" key="1">
    <source>
        <dbReference type="EMBL" id="PNL73693.1"/>
    </source>
</evidence>
<keyword evidence="2" id="KW-1185">Reference proteome</keyword>
<name>A0AAX0WZ62_9GAMM</name>
<organism evidence="1 2">
    <name type="scientific">Legionella anisa</name>
    <dbReference type="NCBI Taxonomy" id="28082"/>
    <lineage>
        <taxon>Bacteria</taxon>
        <taxon>Pseudomonadati</taxon>
        <taxon>Pseudomonadota</taxon>
        <taxon>Gammaproteobacteria</taxon>
        <taxon>Legionellales</taxon>
        <taxon>Legionellaceae</taxon>
        <taxon>Legionella</taxon>
    </lineage>
</organism>
<feature type="non-terminal residue" evidence="1">
    <location>
        <position position="1"/>
    </location>
</feature>
<dbReference type="AlphaFoldDB" id="A0AAX0WZ62"/>
<dbReference type="Proteomes" id="UP000192511">
    <property type="component" value="Unassembled WGS sequence"/>
</dbReference>
<comment type="caution">
    <text evidence="1">The sequence shown here is derived from an EMBL/GenBank/DDBJ whole genome shotgun (WGS) entry which is preliminary data.</text>
</comment>
<dbReference type="EMBL" id="NBTX02000003">
    <property type="protein sequence ID" value="PNL73693.1"/>
    <property type="molecule type" value="Genomic_DNA"/>
</dbReference>
<gene>
    <name evidence="1" type="ORF">A6J39_001010</name>
</gene>